<evidence type="ECO:0000313" key="2">
    <source>
        <dbReference type="Proteomes" id="UP000178430"/>
    </source>
</evidence>
<accession>A0A1F8CLW7</accession>
<dbReference type="AlphaFoldDB" id="A0A1F8CLW7"/>
<comment type="caution">
    <text evidence="1">The sequence shown here is derived from an EMBL/GenBank/DDBJ whole genome shotgun (WGS) entry which is preliminary data.</text>
</comment>
<reference evidence="1 2" key="1">
    <citation type="journal article" date="2016" name="Nat. Commun.">
        <title>Thousands of microbial genomes shed light on interconnected biogeochemical processes in an aquifer system.</title>
        <authorList>
            <person name="Anantharaman K."/>
            <person name="Brown C.T."/>
            <person name="Hug L.A."/>
            <person name="Sharon I."/>
            <person name="Castelle C.J."/>
            <person name="Probst A.J."/>
            <person name="Thomas B.C."/>
            <person name="Singh A."/>
            <person name="Wilkins M.J."/>
            <person name="Karaoz U."/>
            <person name="Brodie E.L."/>
            <person name="Williams K.H."/>
            <person name="Hubbard S.S."/>
            <person name="Banfield J.F."/>
        </authorList>
    </citation>
    <scope>NUCLEOTIDE SEQUENCE [LARGE SCALE GENOMIC DNA]</scope>
</reference>
<evidence type="ECO:0000313" key="1">
    <source>
        <dbReference type="EMBL" id="OGM77327.1"/>
    </source>
</evidence>
<protein>
    <submittedName>
        <fullName evidence="1">Uncharacterized protein</fullName>
    </submittedName>
</protein>
<gene>
    <name evidence="1" type="ORF">A2197_01870</name>
</gene>
<name>A0A1F8CLW7_9BACT</name>
<sequence>MGAETKLPSVQLIVPSLARKMTQTKNVYQIVVVRILAAGLAEIRAAPSVKPGMAAVETTGGLHPTVPLIPKFR</sequence>
<dbReference type="Proteomes" id="UP000178430">
    <property type="component" value="Unassembled WGS sequence"/>
</dbReference>
<organism evidence="1 2">
    <name type="scientific">Candidatus Woesebacteria bacterium RIFOXYA1_FULL_48_16</name>
    <dbReference type="NCBI Taxonomy" id="1802535"/>
    <lineage>
        <taxon>Bacteria</taxon>
        <taxon>Candidatus Woeseibacteriota</taxon>
    </lineage>
</organism>
<proteinExistence type="predicted"/>
<dbReference type="EMBL" id="MGHV01000060">
    <property type="protein sequence ID" value="OGM77327.1"/>
    <property type="molecule type" value="Genomic_DNA"/>
</dbReference>